<organism evidence="2 3">
    <name type="scientific">Nakamurella panacisegetis</name>
    <dbReference type="NCBI Taxonomy" id="1090615"/>
    <lineage>
        <taxon>Bacteria</taxon>
        <taxon>Bacillati</taxon>
        <taxon>Actinomycetota</taxon>
        <taxon>Actinomycetes</taxon>
        <taxon>Nakamurellales</taxon>
        <taxon>Nakamurellaceae</taxon>
        <taxon>Nakamurella</taxon>
    </lineage>
</organism>
<keyword evidence="1" id="KW-0732">Signal</keyword>
<evidence type="ECO:0000313" key="2">
    <source>
        <dbReference type="EMBL" id="SDO35530.1"/>
    </source>
</evidence>
<dbReference type="AlphaFoldDB" id="A0A1H0IWC9"/>
<keyword evidence="3" id="KW-1185">Reference proteome</keyword>
<dbReference type="Gene3D" id="3.40.710.10">
    <property type="entry name" value="DD-peptidase/beta-lactamase superfamily"/>
    <property type="match status" value="1"/>
</dbReference>
<protein>
    <recommendedName>
        <fullName evidence="4">Beta-lactamase enzyme family protein</fullName>
    </recommendedName>
</protein>
<evidence type="ECO:0000313" key="3">
    <source>
        <dbReference type="Proteomes" id="UP000198741"/>
    </source>
</evidence>
<feature type="chain" id="PRO_5038469620" description="Beta-lactamase enzyme family protein" evidence="1">
    <location>
        <begin position="29"/>
        <end position="310"/>
    </location>
</feature>
<sequence length="310" mass="32488">MLNGLRHLAIMSVVVLSGTLTVSVPLPAAANSLTPQQAVDQGVAAAAEDGVHQHVALVDRSTGALVASSGGDTQVISESIVKLFTVAYYLVKYDGTLPSAMAADLHEMIVHSDDRIESEYWTTAAVPAMAARYGLAHTANGAKTGPHDWGWEYITADDEATFLYKASKDPIVGSFLMDAMANVASVGSDGFDQDFGFNSLSGDHGSKQGWTDRNTSAAINIHSVGWTDKYFGAILETSDSPQYDAMRADSTATADLIDGLRSASDLAAARRASLAQAEALTAAIRTAITGRIAQLHTATIDVLTAAGLLD</sequence>
<dbReference type="Proteomes" id="UP000198741">
    <property type="component" value="Chromosome I"/>
</dbReference>
<gene>
    <name evidence="2" type="ORF">SAMN04515671_0673</name>
</gene>
<reference evidence="2 3" key="1">
    <citation type="submission" date="2016-10" db="EMBL/GenBank/DDBJ databases">
        <authorList>
            <person name="de Groot N.N."/>
        </authorList>
    </citation>
    <scope>NUCLEOTIDE SEQUENCE [LARGE SCALE GENOMIC DNA]</scope>
    <source>
        <strain evidence="3">P4-7,KCTC 19426,CECT 7604</strain>
    </source>
</reference>
<evidence type="ECO:0008006" key="4">
    <source>
        <dbReference type="Google" id="ProtNLM"/>
    </source>
</evidence>
<proteinExistence type="predicted"/>
<dbReference type="SUPFAM" id="SSF56601">
    <property type="entry name" value="beta-lactamase/transpeptidase-like"/>
    <property type="match status" value="1"/>
</dbReference>
<dbReference type="STRING" id="1090615.SAMN04515671_0673"/>
<dbReference type="EMBL" id="LT629710">
    <property type="protein sequence ID" value="SDO35530.1"/>
    <property type="molecule type" value="Genomic_DNA"/>
</dbReference>
<name>A0A1H0IWC9_9ACTN</name>
<dbReference type="InterPro" id="IPR012338">
    <property type="entry name" value="Beta-lactam/transpept-like"/>
</dbReference>
<feature type="signal peptide" evidence="1">
    <location>
        <begin position="1"/>
        <end position="28"/>
    </location>
</feature>
<evidence type="ECO:0000256" key="1">
    <source>
        <dbReference type="SAM" id="SignalP"/>
    </source>
</evidence>
<accession>A0A1H0IWC9</accession>